<dbReference type="Pfam" id="PF02687">
    <property type="entry name" value="FtsX"/>
    <property type="match status" value="1"/>
</dbReference>
<feature type="transmembrane region" description="Helical" evidence="6">
    <location>
        <begin position="422"/>
        <end position="444"/>
    </location>
</feature>
<feature type="transmembrane region" description="Helical" evidence="6">
    <location>
        <begin position="323"/>
        <end position="348"/>
    </location>
</feature>
<evidence type="ECO:0000313" key="9">
    <source>
        <dbReference type="EMBL" id="TWT53933.1"/>
    </source>
</evidence>
<comment type="subcellular location">
    <subcellularLocation>
        <location evidence="1">Cell membrane</location>
        <topology evidence="1">Multi-pass membrane protein</topology>
    </subcellularLocation>
</comment>
<dbReference type="InterPro" id="IPR025857">
    <property type="entry name" value="MacB_PCD"/>
</dbReference>
<keyword evidence="4 6" id="KW-1133">Transmembrane helix</keyword>
<evidence type="ECO:0000259" key="7">
    <source>
        <dbReference type="Pfam" id="PF02687"/>
    </source>
</evidence>
<keyword evidence="2" id="KW-1003">Cell membrane</keyword>
<evidence type="ECO:0000259" key="8">
    <source>
        <dbReference type="Pfam" id="PF12704"/>
    </source>
</evidence>
<feature type="domain" description="ABC3 transporter permease C-terminal" evidence="7">
    <location>
        <begin position="330"/>
        <end position="446"/>
    </location>
</feature>
<keyword evidence="5 6" id="KW-0472">Membrane</keyword>
<dbReference type="GO" id="GO:0005886">
    <property type="term" value="C:plasma membrane"/>
    <property type="evidence" value="ECO:0007669"/>
    <property type="project" value="UniProtKB-SubCell"/>
</dbReference>
<dbReference type="Proteomes" id="UP000316598">
    <property type="component" value="Unassembled WGS sequence"/>
</dbReference>
<sequence length="454" mass="48738">MNLLQIAWRNFCHRPLSSLLTTLSLALGVGLVVLVLSIYGIVSEAFTRNATVGYNLVVGPKGSALQLTLNSVFYLSQPIENLPYTEYMEFFDQATRADIVDRFGGDPELATRDGKYAAFVSGGFAIPLALGDYYGEFRVVGTTPEFFSELRHGSDLDQPFSFSSGRAFETDSADNGYFEAVLGSRVAKEMNVKVGELLYPTHGDPEGKGHEDAFMIVGILDATGTPNDRAAFVNLEGFYLMEGHAKPIEEGATVVPGKQASSDKEGPIPLSIPEREVTSILVRNGNIMFAPGMQNMINESLRAQAAAPVGEINKLMSLIVGPLMQALLGITLITCFVAAVGILVAIYNSMNDRRRDIAVMRALGARRDTVTTIIVLESMLVAVIGGITGWLLAHAAIALYSGQIEDQTGIQVGFFSTSSNEIWILPVVAVLALIAAILPAISAYRTDVGSNLSA</sequence>
<gene>
    <name evidence="9" type="ORF">Pla22_15670</name>
</gene>
<organism evidence="9 10">
    <name type="scientific">Rubripirellula amarantea</name>
    <dbReference type="NCBI Taxonomy" id="2527999"/>
    <lineage>
        <taxon>Bacteria</taxon>
        <taxon>Pseudomonadati</taxon>
        <taxon>Planctomycetota</taxon>
        <taxon>Planctomycetia</taxon>
        <taxon>Pirellulales</taxon>
        <taxon>Pirellulaceae</taxon>
        <taxon>Rubripirellula</taxon>
    </lineage>
</organism>
<evidence type="ECO:0000256" key="3">
    <source>
        <dbReference type="ARBA" id="ARBA00022692"/>
    </source>
</evidence>
<protein>
    <submittedName>
        <fullName evidence="9">FtsX-like permease family protein</fullName>
    </submittedName>
</protein>
<comment type="caution">
    <text evidence="9">The sequence shown here is derived from an EMBL/GenBank/DDBJ whole genome shotgun (WGS) entry which is preliminary data.</text>
</comment>
<keyword evidence="10" id="KW-1185">Reference proteome</keyword>
<dbReference type="OrthoDB" id="9784014at2"/>
<proteinExistence type="predicted"/>
<dbReference type="InterPro" id="IPR003838">
    <property type="entry name" value="ABC3_permease_C"/>
</dbReference>
<keyword evidence="3 6" id="KW-0812">Transmembrane</keyword>
<dbReference type="PANTHER" id="PTHR43738:SF2">
    <property type="entry name" value="ABC TRANSPORTER PERMEASE"/>
    <property type="match status" value="1"/>
</dbReference>
<evidence type="ECO:0000256" key="5">
    <source>
        <dbReference type="ARBA" id="ARBA00023136"/>
    </source>
</evidence>
<dbReference type="RefSeq" id="WP_146514062.1">
    <property type="nucleotide sequence ID" value="NZ_SJPI01000001.1"/>
</dbReference>
<dbReference type="Pfam" id="PF12704">
    <property type="entry name" value="MacB_PCD"/>
    <property type="match status" value="1"/>
</dbReference>
<accession>A0A5C5WV80</accession>
<dbReference type="InterPro" id="IPR051125">
    <property type="entry name" value="ABC-4/HrtB_transporter"/>
</dbReference>
<dbReference type="EMBL" id="SJPI01000001">
    <property type="protein sequence ID" value="TWT53933.1"/>
    <property type="molecule type" value="Genomic_DNA"/>
</dbReference>
<dbReference type="AlphaFoldDB" id="A0A5C5WV80"/>
<dbReference type="PANTHER" id="PTHR43738">
    <property type="entry name" value="ABC TRANSPORTER, MEMBRANE PROTEIN"/>
    <property type="match status" value="1"/>
</dbReference>
<name>A0A5C5WV80_9BACT</name>
<evidence type="ECO:0000313" key="10">
    <source>
        <dbReference type="Proteomes" id="UP000316598"/>
    </source>
</evidence>
<feature type="transmembrane region" description="Helical" evidence="6">
    <location>
        <begin position="369"/>
        <end position="402"/>
    </location>
</feature>
<evidence type="ECO:0000256" key="4">
    <source>
        <dbReference type="ARBA" id="ARBA00022989"/>
    </source>
</evidence>
<evidence type="ECO:0000256" key="2">
    <source>
        <dbReference type="ARBA" id="ARBA00022475"/>
    </source>
</evidence>
<reference evidence="9 10" key="1">
    <citation type="submission" date="2019-02" db="EMBL/GenBank/DDBJ databases">
        <title>Deep-cultivation of Planctomycetes and their phenomic and genomic characterization uncovers novel biology.</title>
        <authorList>
            <person name="Wiegand S."/>
            <person name="Jogler M."/>
            <person name="Boedeker C."/>
            <person name="Pinto D."/>
            <person name="Vollmers J."/>
            <person name="Rivas-Marin E."/>
            <person name="Kohn T."/>
            <person name="Peeters S.H."/>
            <person name="Heuer A."/>
            <person name="Rast P."/>
            <person name="Oberbeckmann S."/>
            <person name="Bunk B."/>
            <person name="Jeske O."/>
            <person name="Meyerdierks A."/>
            <person name="Storesund J.E."/>
            <person name="Kallscheuer N."/>
            <person name="Luecker S."/>
            <person name="Lage O.M."/>
            <person name="Pohl T."/>
            <person name="Merkel B.J."/>
            <person name="Hornburger P."/>
            <person name="Mueller R.-W."/>
            <person name="Bruemmer F."/>
            <person name="Labrenz M."/>
            <person name="Spormann A.M."/>
            <person name="Op Den Camp H."/>
            <person name="Overmann J."/>
            <person name="Amann R."/>
            <person name="Jetten M.S.M."/>
            <person name="Mascher T."/>
            <person name="Medema M.H."/>
            <person name="Devos D.P."/>
            <person name="Kaster A.-K."/>
            <person name="Ovreas L."/>
            <person name="Rohde M."/>
            <person name="Galperin M.Y."/>
            <person name="Jogler C."/>
        </authorList>
    </citation>
    <scope>NUCLEOTIDE SEQUENCE [LARGE SCALE GENOMIC DNA]</scope>
    <source>
        <strain evidence="9 10">Pla22</strain>
    </source>
</reference>
<evidence type="ECO:0000256" key="1">
    <source>
        <dbReference type="ARBA" id="ARBA00004651"/>
    </source>
</evidence>
<feature type="domain" description="MacB-like periplasmic core" evidence="8">
    <location>
        <begin position="18"/>
        <end position="238"/>
    </location>
</feature>
<evidence type="ECO:0000256" key="6">
    <source>
        <dbReference type="SAM" id="Phobius"/>
    </source>
</evidence>
<feature type="transmembrane region" description="Helical" evidence="6">
    <location>
        <begin position="20"/>
        <end position="42"/>
    </location>
</feature>